<proteinExistence type="inferred from homology"/>
<dbReference type="SUPFAM" id="SSF47459">
    <property type="entry name" value="HLH, helix-loop-helix DNA-binding domain"/>
    <property type="match status" value="1"/>
</dbReference>
<reference evidence="10" key="1">
    <citation type="submission" date="2025-08" db="UniProtKB">
        <authorList>
            <consortium name="RefSeq"/>
        </authorList>
    </citation>
    <scope>IDENTIFICATION</scope>
</reference>
<dbReference type="CDD" id="cd11446">
    <property type="entry name" value="bHLH_AtILR3_like"/>
    <property type="match status" value="1"/>
</dbReference>
<evidence type="ECO:0000256" key="7">
    <source>
        <dbReference type="SAM" id="MobiDB-lite"/>
    </source>
</evidence>
<keyword evidence="6" id="KW-0175">Coiled coil</keyword>
<feature type="compositionally biased region" description="Low complexity" evidence="7">
    <location>
        <begin position="62"/>
        <end position="73"/>
    </location>
</feature>
<gene>
    <name evidence="10" type="primary">LOC105041720</name>
</gene>
<dbReference type="InterPro" id="IPR057075">
    <property type="entry name" value="bHLH_IRO3"/>
</dbReference>
<feature type="region of interest" description="Disordered" evidence="7">
    <location>
        <begin position="256"/>
        <end position="323"/>
    </location>
</feature>
<keyword evidence="4" id="KW-0804">Transcription</keyword>
<feature type="compositionally biased region" description="Polar residues" evidence="7">
    <location>
        <begin position="257"/>
        <end position="273"/>
    </location>
</feature>
<dbReference type="PANTHER" id="PTHR47075">
    <property type="entry name" value="TRANSCRIPTION FACTOR BHLH47"/>
    <property type="match status" value="1"/>
</dbReference>
<accession>A0A6I9R310</accession>
<feature type="coiled-coil region" evidence="6">
    <location>
        <begin position="148"/>
        <end position="203"/>
    </location>
</feature>
<keyword evidence="5" id="KW-0539">Nucleus</keyword>
<dbReference type="FunCoup" id="A0A6I9R310">
    <property type="interactions" value="1256"/>
</dbReference>
<evidence type="ECO:0000256" key="1">
    <source>
        <dbReference type="ARBA" id="ARBA00005510"/>
    </source>
</evidence>
<dbReference type="GO" id="GO:0046983">
    <property type="term" value="F:protein dimerization activity"/>
    <property type="evidence" value="ECO:0007669"/>
    <property type="project" value="InterPro"/>
</dbReference>
<evidence type="ECO:0000256" key="2">
    <source>
        <dbReference type="ARBA" id="ARBA00023015"/>
    </source>
</evidence>
<feature type="compositionally biased region" description="Low complexity" evidence="7">
    <location>
        <begin position="305"/>
        <end position="314"/>
    </location>
</feature>
<evidence type="ECO:0000256" key="5">
    <source>
        <dbReference type="ARBA" id="ARBA00023242"/>
    </source>
</evidence>
<dbReference type="PANTHER" id="PTHR47075:SF9">
    <property type="entry name" value="TRANSCRIPTION FACTOR BHLH47"/>
    <property type="match status" value="1"/>
</dbReference>
<dbReference type="Proteomes" id="UP000504607">
    <property type="component" value="Chromosome 3"/>
</dbReference>
<dbReference type="AlphaFoldDB" id="A0A6I9R310"/>
<feature type="domain" description="BHLH" evidence="8">
    <location>
        <begin position="108"/>
        <end position="158"/>
    </location>
</feature>
<dbReference type="GO" id="GO:0003677">
    <property type="term" value="F:DNA binding"/>
    <property type="evidence" value="ECO:0007669"/>
    <property type="project" value="UniProtKB-KW"/>
</dbReference>
<feature type="compositionally biased region" description="Basic residues" evidence="7">
    <location>
        <begin position="103"/>
        <end position="113"/>
    </location>
</feature>
<dbReference type="InterPro" id="IPR036638">
    <property type="entry name" value="HLH_DNA-bd_sf"/>
</dbReference>
<evidence type="ECO:0000256" key="3">
    <source>
        <dbReference type="ARBA" id="ARBA00023125"/>
    </source>
</evidence>
<keyword evidence="2" id="KW-0805">Transcription regulation</keyword>
<evidence type="ECO:0000256" key="4">
    <source>
        <dbReference type="ARBA" id="ARBA00023163"/>
    </source>
</evidence>
<dbReference type="Pfam" id="PF23177">
    <property type="entry name" value="bHLH_IRO3"/>
    <property type="match status" value="1"/>
</dbReference>
<keyword evidence="3" id="KW-0238">DNA-binding</keyword>
<name>A0A6I9R310_ELAGV</name>
<dbReference type="Gene3D" id="4.10.280.10">
    <property type="entry name" value="Helix-loop-helix DNA-binding domain"/>
    <property type="match status" value="1"/>
</dbReference>
<dbReference type="OrthoDB" id="1931098at2759"/>
<dbReference type="InParanoid" id="A0A6I9R310"/>
<evidence type="ECO:0000313" key="9">
    <source>
        <dbReference type="Proteomes" id="UP000504607"/>
    </source>
</evidence>
<evidence type="ECO:0000256" key="6">
    <source>
        <dbReference type="SAM" id="Coils"/>
    </source>
</evidence>
<comment type="similarity">
    <text evidence="1">Belongs to the bHLH protein family.</text>
</comment>
<dbReference type="InterPro" id="IPR011598">
    <property type="entry name" value="bHLH_dom"/>
</dbReference>
<dbReference type="PROSITE" id="PS50888">
    <property type="entry name" value="BHLH"/>
    <property type="match status" value="1"/>
</dbReference>
<dbReference type="GeneID" id="105041720"/>
<protein>
    <submittedName>
        <fullName evidence="10">Transcription factor BHLH062 isoform X1</fullName>
    </submittedName>
</protein>
<evidence type="ECO:0000259" key="8">
    <source>
        <dbReference type="PROSITE" id="PS50888"/>
    </source>
</evidence>
<sequence>MRQPGSHYSKGVLETGVHCFERSIILISPRRARIAISTEEKGNAGVCFNRNSDLFSSDTAERSPNSSRESNSSMISDHPSSMAKETNVAADKPVDGSLLNKKSQGRVPKKIHKAEREKLKREQLNELFLELGRVVEPARQNNGKATILVDASRILRDLLAQVESLRKENAALLTESSYVTAEKNELRDENAALQADIAELQSELQVRMMSDSVWTNSTAMSPPTLPQPASTVLPLQQQPPDIRPVHGAPIRELQLFPESTATQTEPTPSSNVTRPHARYPTPSSFWPGQLLSSLPRTAQEEQYLSGTSSISTISSREEGSDKA</sequence>
<organism evidence="9 10">
    <name type="scientific">Elaeis guineensis var. tenera</name>
    <name type="common">Oil palm</name>
    <dbReference type="NCBI Taxonomy" id="51953"/>
    <lineage>
        <taxon>Eukaryota</taxon>
        <taxon>Viridiplantae</taxon>
        <taxon>Streptophyta</taxon>
        <taxon>Embryophyta</taxon>
        <taxon>Tracheophyta</taxon>
        <taxon>Spermatophyta</taxon>
        <taxon>Magnoliopsida</taxon>
        <taxon>Liliopsida</taxon>
        <taxon>Arecaceae</taxon>
        <taxon>Arecoideae</taxon>
        <taxon>Cocoseae</taxon>
        <taxon>Elaeidinae</taxon>
        <taxon>Elaeis</taxon>
    </lineage>
</organism>
<feature type="region of interest" description="Disordered" evidence="7">
    <location>
        <begin position="54"/>
        <end position="115"/>
    </location>
</feature>
<feature type="compositionally biased region" description="Polar residues" evidence="7">
    <location>
        <begin position="281"/>
        <end position="304"/>
    </location>
</feature>
<dbReference type="RefSeq" id="XP_010917028.2">
    <property type="nucleotide sequence ID" value="XM_010918726.3"/>
</dbReference>
<keyword evidence="9" id="KW-1185">Reference proteome</keyword>
<evidence type="ECO:0000313" key="10">
    <source>
        <dbReference type="RefSeq" id="XP_010917028.2"/>
    </source>
</evidence>